<sequence>MTENTWPATAKQRAYGMALEDQLSEQESSWHTMTVTEASMRIDELVTLKSFRQIVEPLSEATEGTESA</sequence>
<comment type="caution">
    <text evidence="1">The sequence shown here is derived from an EMBL/GenBank/DDBJ whole genome shotgun (WGS) entry which is preliminary data.</text>
</comment>
<dbReference type="RefSeq" id="WP_045263262.1">
    <property type="nucleotide sequence ID" value="NZ_JYIV01000022.1"/>
</dbReference>
<proteinExistence type="predicted"/>
<protein>
    <submittedName>
        <fullName evidence="1">Uncharacterized protein</fullName>
    </submittedName>
</protein>
<organism evidence="1 2">
    <name type="scientific">Microbacterium oxydans</name>
    <dbReference type="NCBI Taxonomy" id="82380"/>
    <lineage>
        <taxon>Bacteria</taxon>
        <taxon>Bacillati</taxon>
        <taxon>Actinomycetota</taxon>
        <taxon>Actinomycetes</taxon>
        <taxon>Micrococcales</taxon>
        <taxon>Microbacteriaceae</taxon>
        <taxon>Microbacterium</taxon>
    </lineage>
</organism>
<reference evidence="1 2" key="1">
    <citation type="submission" date="2015-02" db="EMBL/GenBank/DDBJ databases">
        <title>Draft genome sequences of ten Microbacterium spp. with emphasis on heavy metal contaminated environments.</title>
        <authorList>
            <person name="Corretto E."/>
        </authorList>
    </citation>
    <scope>NUCLEOTIDE SEQUENCE [LARGE SCALE GENOMIC DNA]</scope>
    <source>
        <strain evidence="1 2">BEL163</strain>
    </source>
</reference>
<evidence type="ECO:0000313" key="2">
    <source>
        <dbReference type="Proteomes" id="UP000033725"/>
    </source>
</evidence>
<dbReference type="EMBL" id="JYIV01000022">
    <property type="protein sequence ID" value="KJL23805.1"/>
    <property type="molecule type" value="Genomic_DNA"/>
</dbReference>
<dbReference type="Proteomes" id="UP000033725">
    <property type="component" value="Unassembled WGS sequence"/>
</dbReference>
<dbReference type="PATRIC" id="fig|82380.10.peg.1348"/>
<evidence type="ECO:0000313" key="1">
    <source>
        <dbReference type="EMBL" id="KJL23805.1"/>
    </source>
</evidence>
<name>A0A0F0KUN3_9MICO</name>
<accession>A0A0F0KUN3</accession>
<dbReference type="AlphaFoldDB" id="A0A0F0KUN3"/>
<dbReference type="OrthoDB" id="5080330at2"/>
<gene>
    <name evidence="1" type="ORF">RN51_01341</name>
</gene>